<accession>A9BAT6</accession>
<feature type="domain" description="Peptidase M16 C-terminal" evidence="4">
    <location>
        <begin position="171"/>
        <end position="347"/>
    </location>
</feature>
<dbReference type="GO" id="GO:0046872">
    <property type="term" value="F:metal ion binding"/>
    <property type="evidence" value="ECO:0007669"/>
    <property type="project" value="InterPro"/>
</dbReference>
<dbReference type="EMBL" id="CP000878">
    <property type="protein sequence ID" value="ABX08948.1"/>
    <property type="molecule type" value="Genomic_DNA"/>
</dbReference>
<dbReference type="RefSeq" id="WP_012195569.1">
    <property type="nucleotide sequence ID" value="NC_009976.1"/>
</dbReference>
<gene>
    <name evidence="5" type="ordered locus">P9211_10171</name>
</gene>
<dbReference type="GO" id="GO:0006508">
    <property type="term" value="P:proteolysis"/>
    <property type="evidence" value="ECO:0007669"/>
    <property type="project" value="InterPro"/>
</dbReference>
<dbReference type="Proteomes" id="UP000000788">
    <property type="component" value="Chromosome"/>
</dbReference>
<proteinExistence type="inferred from homology"/>
<dbReference type="PROSITE" id="PS00143">
    <property type="entry name" value="INSULINASE"/>
    <property type="match status" value="1"/>
</dbReference>
<dbReference type="eggNOG" id="COG0612">
    <property type="taxonomic scope" value="Bacteria"/>
</dbReference>
<dbReference type="KEGG" id="pmj:P9211_10171"/>
<dbReference type="PANTHER" id="PTHR11851:SF49">
    <property type="entry name" value="MITOCHONDRIAL-PROCESSING PEPTIDASE SUBUNIT ALPHA"/>
    <property type="match status" value="1"/>
</dbReference>
<evidence type="ECO:0000313" key="6">
    <source>
        <dbReference type="Proteomes" id="UP000000788"/>
    </source>
</evidence>
<reference evidence="5 6" key="1">
    <citation type="journal article" date="2007" name="PLoS Genet.">
        <title>Patterns and implications of gene gain and loss in the evolution of Prochlorococcus.</title>
        <authorList>
            <person name="Kettler G.C."/>
            <person name="Martiny A.C."/>
            <person name="Huang K."/>
            <person name="Zucker J."/>
            <person name="Coleman M.L."/>
            <person name="Rodrigue S."/>
            <person name="Chen F."/>
            <person name="Lapidus A."/>
            <person name="Ferriera S."/>
            <person name="Johnson J."/>
            <person name="Steglich C."/>
            <person name="Church G.M."/>
            <person name="Richardson P."/>
            <person name="Chisholm S.W."/>
        </authorList>
    </citation>
    <scope>NUCLEOTIDE SEQUENCE [LARGE SCALE GENOMIC DNA]</scope>
    <source>
        <strain evidence="6">MIT 9211</strain>
    </source>
</reference>
<dbReference type="SUPFAM" id="SSF63411">
    <property type="entry name" value="LuxS/MPP-like metallohydrolase"/>
    <property type="match status" value="2"/>
</dbReference>
<evidence type="ECO:0000259" key="3">
    <source>
        <dbReference type="Pfam" id="PF00675"/>
    </source>
</evidence>
<protein>
    <submittedName>
        <fullName evidence="5">Possible Zn-dependent peptidase</fullName>
    </submittedName>
</protein>
<evidence type="ECO:0000256" key="1">
    <source>
        <dbReference type="ARBA" id="ARBA00007261"/>
    </source>
</evidence>
<dbReference type="AlphaFoldDB" id="A9BAT6"/>
<feature type="domain" description="Peptidase M16 N-terminal" evidence="3">
    <location>
        <begin position="23"/>
        <end position="162"/>
    </location>
</feature>
<dbReference type="Pfam" id="PF00675">
    <property type="entry name" value="Peptidase_M16"/>
    <property type="match status" value="1"/>
</dbReference>
<keyword evidence="6" id="KW-1185">Reference proteome</keyword>
<evidence type="ECO:0000313" key="5">
    <source>
        <dbReference type="EMBL" id="ABX08948.1"/>
    </source>
</evidence>
<comment type="similarity">
    <text evidence="1 2">Belongs to the peptidase M16 family.</text>
</comment>
<dbReference type="STRING" id="93059.P9211_10171"/>
<dbReference type="InterPro" id="IPR011765">
    <property type="entry name" value="Pept_M16_N"/>
</dbReference>
<evidence type="ECO:0000256" key="2">
    <source>
        <dbReference type="RuleBase" id="RU004447"/>
    </source>
</evidence>
<dbReference type="Pfam" id="PF05193">
    <property type="entry name" value="Peptidase_M16_C"/>
    <property type="match status" value="1"/>
</dbReference>
<dbReference type="GO" id="GO:0004222">
    <property type="term" value="F:metalloendopeptidase activity"/>
    <property type="evidence" value="ECO:0007669"/>
    <property type="project" value="InterPro"/>
</dbReference>
<dbReference type="InterPro" id="IPR001431">
    <property type="entry name" value="Pept_M16_Zn_BS"/>
</dbReference>
<dbReference type="InterPro" id="IPR050361">
    <property type="entry name" value="MPP/UQCRC_Complex"/>
</dbReference>
<dbReference type="HOGENOM" id="CLU_009902_3_2_3"/>
<dbReference type="InterPro" id="IPR011249">
    <property type="entry name" value="Metalloenz_LuxS/M16"/>
</dbReference>
<organism evidence="5 6">
    <name type="scientific">Prochlorococcus marinus (strain MIT 9211)</name>
    <dbReference type="NCBI Taxonomy" id="93059"/>
    <lineage>
        <taxon>Bacteria</taxon>
        <taxon>Bacillati</taxon>
        <taxon>Cyanobacteriota</taxon>
        <taxon>Cyanophyceae</taxon>
        <taxon>Synechococcales</taxon>
        <taxon>Prochlorococcaceae</taxon>
        <taxon>Prochlorococcus</taxon>
    </lineage>
</organism>
<dbReference type="Gene3D" id="3.30.830.10">
    <property type="entry name" value="Metalloenzyme, LuxS/M16 peptidase-like"/>
    <property type="match status" value="2"/>
</dbReference>
<dbReference type="InterPro" id="IPR007863">
    <property type="entry name" value="Peptidase_M16_C"/>
</dbReference>
<dbReference type="PANTHER" id="PTHR11851">
    <property type="entry name" value="METALLOPROTEASE"/>
    <property type="match status" value="1"/>
</dbReference>
<evidence type="ECO:0000259" key="4">
    <source>
        <dbReference type="Pfam" id="PF05193"/>
    </source>
</evidence>
<name>A9BAT6_PROM4</name>
<sequence length="417" mass="46452">MQDLKINRLALRSGAECISTSMPESALTCIDLWCKAGSSFEDSDEKGMAHFLEHMIFKGSSKLREGEFDLKIEALGGSSNAATGFDDVHFYVLVPSEGVEQAIKLLIELVLCPSIMKNAYSLEREVVLEEIAQQSDQPDEKVFQMVLEGCWSNHPYGKSILGNASSLNASTPNRMKLFHQRLYKPENCVLSIAGKSPRNLLKILSEGELGKQVDKSNPNNSKPNSKKLNFNIGRKIVEVKRLESARLVMAWPVPPASEQFIIMGYDIATTLLGEGRRSRLVNNLREEQQIVESIEMDLTALEQGGLVLLEACCIEKNLNKVEDSINQILIESINSPPSERETKRAKELVRNGFCFSLEHPAQVAAITGTQTLWNRHQPLLEPLKDIDGWSSSMIQEEIFSCLQPSQCFTLIAKPLSS</sequence>